<evidence type="ECO:0000313" key="2">
    <source>
        <dbReference type="Proteomes" id="UP000308600"/>
    </source>
</evidence>
<dbReference type="Proteomes" id="UP000308600">
    <property type="component" value="Unassembled WGS sequence"/>
</dbReference>
<name>A0ACD3AZX9_9AGAR</name>
<organism evidence="1 2">
    <name type="scientific">Pluteus cervinus</name>
    <dbReference type="NCBI Taxonomy" id="181527"/>
    <lineage>
        <taxon>Eukaryota</taxon>
        <taxon>Fungi</taxon>
        <taxon>Dikarya</taxon>
        <taxon>Basidiomycota</taxon>
        <taxon>Agaricomycotina</taxon>
        <taxon>Agaricomycetes</taxon>
        <taxon>Agaricomycetidae</taxon>
        <taxon>Agaricales</taxon>
        <taxon>Pluteineae</taxon>
        <taxon>Pluteaceae</taxon>
        <taxon>Pluteus</taxon>
    </lineage>
</organism>
<protein>
    <submittedName>
        <fullName evidence="1">Uncharacterized protein</fullName>
    </submittedName>
</protein>
<evidence type="ECO:0000313" key="1">
    <source>
        <dbReference type="EMBL" id="TFK71090.1"/>
    </source>
</evidence>
<gene>
    <name evidence="1" type="ORF">BDN72DRAFT_870121</name>
</gene>
<dbReference type="EMBL" id="ML208303">
    <property type="protein sequence ID" value="TFK71090.1"/>
    <property type="molecule type" value="Genomic_DNA"/>
</dbReference>
<reference evidence="1 2" key="1">
    <citation type="journal article" date="2019" name="Nat. Ecol. Evol.">
        <title>Megaphylogeny resolves global patterns of mushroom evolution.</title>
        <authorList>
            <person name="Varga T."/>
            <person name="Krizsan K."/>
            <person name="Foldi C."/>
            <person name="Dima B."/>
            <person name="Sanchez-Garcia M."/>
            <person name="Sanchez-Ramirez S."/>
            <person name="Szollosi G.J."/>
            <person name="Szarkandi J.G."/>
            <person name="Papp V."/>
            <person name="Albert L."/>
            <person name="Andreopoulos W."/>
            <person name="Angelini C."/>
            <person name="Antonin V."/>
            <person name="Barry K.W."/>
            <person name="Bougher N.L."/>
            <person name="Buchanan P."/>
            <person name="Buyck B."/>
            <person name="Bense V."/>
            <person name="Catcheside P."/>
            <person name="Chovatia M."/>
            <person name="Cooper J."/>
            <person name="Damon W."/>
            <person name="Desjardin D."/>
            <person name="Finy P."/>
            <person name="Geml J."/>
            <person name="Haridas S."/>
            <person name="Hughes K."/>
            <person name="Justo A."/>
            <person name="Karasinski D."/>
            <person name="Kautmanova I."/>
            <person name="Kiss B."/>
            <person name="Kocsube S."/>
            <person name="Kotiranta H."/>
            <person name="LaButti K.M."/>
            <person name="Lechner B.E."/>
            <person name="Liimatainen K."/>
            <person name="Lipzen A."/>
            <person name="Lukacs Z."/>
            <person name="Mihaltcheva S."/>
            <person name="Morgado L.N."/>
            <person name="Niskanen T."/>
            <person name="Noordeloos M.E."/>
            <person name="Ohm R.A."/>
            <person name="Ortiz-Santana B."/>
            <person name="Ovrebo C."/>
            <person name="Racz N."/>
            <person name="Riley R."/>
            <person name="Savchenko A."/>
            <person name="Shiryaev A."/>
            <person name="Soop K."/>
            <person name="Spirin V."/>
            <person name="Szebenyi C."/>
            <person name="Tomsovsky M."/>
            <person name="Tulloss R.E."/>
            <person name="Uehling J."/>
            <person name="Grigoriev I.V."/>
            <person name="Vagvolgyi C."/>
            <person name="Papp T."/>
            <person name="Martin F.M."/>
            <person name="Miettinen O."/>
            <person name="Hibbett D.S."/>
            <person name="Nagy L.G."/>
        </authorList>
    </citation>
    <scope>NUCLEOTIDE SEQUENCE [LARGE SCALE GENOMIC DNA]</scope>
    <source>
        <strain evidence="1 2">NL-1719</strain>
    </source>
</reference>
<proteinExistence type="predicted"/>
<sequence length="499" mass="58028">MSSYEGTMKVPISVLDGCEASFTAADERRKKASTQWFDDTAIMALLCRHDRVLWLVNMRSAGEKQHYALVLLETLFQHLPLHFIIGVLYDIGCQLHRSCIKWGFLSPYIHRIMFAISVFHAYGHQWPCQLIYHPRKCDGFGLSDGEGCERFWHSISKLISVLRVSGYHQRLYRLDLQVQHDDHSSLFKLGYWLLRRSRNCQQRKLKAEAALRESGLDEQTLREQWGLQLERSKHLGKDAVEEALRLRTARDTLEKQLRKLQDCLIDSSADEYLQVTAQLEIPLVEEELAKAQARVQKQEALLGVGDRLKLSTLINSPFIQHCLNARALKIRLREKLRSRRFELDAMHQERKLDEHTTSSVQRRDPSIQQLACNYNKLCDEMARLISSHKAPRGAAPPDKLPTQGLFNLDVDDPIWQDTGLDDSSPEKPPLWLSDERTRNGIKALIERDRCNEEAARLQHERRAMQIWLQEEWDVVNMAYNHVEDESVQLQLHRKQQELC</sequence>
<keyword evidence="2" id="KW-1185">Reference proteome</keyword>
<accession>A0ACD3AZX9</accession>